<evidence type="ECO:0000313" key="1">
    <source>
        <dbReference type="EMBL" id="EMR03323.1"/>
    </source>
</evidence>
<comment type="caution">
    <text evidence="1">The sequence shown here is derived from an EMBL/GenBank/DDBJ whole genome shotgun (WGS) entry which is preliminary data.</text>
</comment>
<keyword evidence="2" id="KW-1185">Reference proteome</keyword>
<gene>
    <name evidence="1" type="ORF">ADICEAN_01500</name>
</gene>
<organism evidence="1 2">
    <name type="scientific">Cesiribacter andamanensis AMV16</name>
    <dbReference type="NCBI Taxonomy" id="1279009"/>
    <lineage>
        <taxon>Bacteria</taxon>
        <taxon>Pseudomonadati</taxon>
        <taxon>Bacteroidota</taxon>
        <taxon>Cytophagia</taxon>
        <taxon>Cytophagales</taxon>
        <taxon>Cesiribacteraceae</taxon>
        <taxon>Cesiribacter</taxon>
    </lineage>
</organism>
<protein>
    <submittedName>
        <fullName evidence="1">Uncharacterized protein</fullName>
    </submittedName>
</protein>
<dbReference type="AlphaFoldDB" id="M7N3T4"/>
<proteinExistence type="predicted"/>
<dbReference type="PATRIC" id="fig|1279009.4.peg.1518"/>
<evidence type="ECO:0000313" key="2">
    <source>
        <dbReference type="Proteomes" id="UP000011910"/>
    </source>
</evidence>
<dbReference type="STRING" id="1279009.ADICEAN_01500"/>
<sequence length="185" mass="19395">MPFHYRSWSIQKMKSYLLVLFVLPFLLFALPTEAGLPTSGPGRGINSSLPGSSLFFGAAHAGAVPTGAVHTGAVHTGAVPQGAALKDAMPTAATQLEGSSSCQKSSKGAKKPCTKRKCLKHHHQDPAPAGSVPASVCSQLLVAVVHQPEALCLIPPVRATRSGSFYRAHLTAPALELEPRPPRFS</sequence>
<dbReference type="EMBL" id="AODQ01000028">
    <property type="protein sequence ID" value="EMR03323.1"/>
    <property type="molecule type" value="Genomic_DNA"/>
</dbReference>
<accession>M7N3T4</accession>
<name>M7N3T4_9BACT</name>
<reference evidence="1 2" key="1">
    <citation type="journal article" date="2013" name="Genome Announc.">
        <title>Draft Genome Sequence of Cesiribacter andamanensis Strain AMV16T, Isolated from a Soil Sample from a Mud Volcano in the Andaman Islands, India.</title>
        <authorList>
            <person name="Shivaji S."/>
            <person name="Ara S."/>
            <person name="Begum Z."/>
            <person name="Srinivas T.N."/>
            <person name="Singh A."/>
            <person name="Kumar Pinnaka A."/>
        </authorList>
    </citation>
    <scope>NUCLEOTIDE SEQUENCE [LARGE SCALE GENOMIC DNA]</scope>
    <source>
        <strain evidence="1 2">AMV16</strain>
    </source>
</reference>
<dbReference type="Proteomes" id="UP000011910">
    <property type="component" value="Unassembled WGS sequence"/>
</dbReference>